<protein>
    <recommendedName>
        <fullName evidence="5">THAP-type domain-containing protein</fullName>
    </recommendedName>
</protein>
<evidence type="ECO:0000259" key="1">
    <source>
        <dbReference type="Pfam" id="PF21787"/>
    </source>
</evidence>
<feature type="domain" description="Transposable element P transposase-like RNase H" evidence="1">
    <location>
        <begin position="295"/>
        <end position="351"/>
    </location>
</feature>
<comment type="caution">
    <text evidence="3">The sequence shown here is derived from an EMBL/GenBank/DDBJ whole genome shotgun (WGS) entry which is preliminary data.</text>
</comment>
<organism evidence="3 4">
    <name type="scientific">Aphis craccivora</name>
    <name type="common">Cowpea aphid</name>
    <dbReference type="NCBI Taxonomy" id="307492"/>
    <lineage>
        <taxon>Eukaryota</taxon>
        <taxon>Metazoa</taxon>
        <taxon>Ecdysozoa</taxon>
        <taxon>Arthropoda</taxon>
        <taxon>Hexapoda</taxon>
        <taxon>Insecta</taxon>
        <taxon>Pterygota</taxon>
        <taxon>Neoptera</taxon>
        <taxon>Paraneoptera</taxon>
        <taxon>Hemiptera</taxon>
        <taxon>Sternorrhyncha</taxon>
        <taxon>Aphidomorpha</taxon>
        <taxon>Aphidoidea</taxon>
        <taxon>Aphididae</taxon>
        <taxon>Aphidini</taxon>
        <taxon>Aphis</taxon>
        <taxon>Aphis</taxon>
    </lineage>
</organism>
<reference evidence="3 4" key="1">
    <citation type="submission" date="2019-08" db="EMBL/GenBank/DDBJ databases">
        <title>Whole genome of Aphis craccivora.</title>
        <authorList>
            <person name="Voronova N.V."/>
            <person name="Shulinski R.S."/>
            <person name="Bandarenka Y.V."/>
            <person name="Zhorov D.G."/>
            <person name="Warner D."/>
        </authorList>
    </citation>
    <scope>NUCLEOTIDE SEQUENCE [LARGE SCALE GENOMIC DNA]</scope>
    <source>
        <strain evidence="3">180601</strain>
        <tissue evidence="3">Whole Body</tissue>
    </source>
</reference>
<feature type="non-terminal residue" evidence="3">
    <location>
        <position position="1"/>
    </location>
</feature>
<feature type="domain" description="Transposable element P transposase-like GTP-binding insertion" evidence="2">
    <location>
        <begin position="356"/>
        <end position="415"/>
    </location>
</feature>
<sequence length="416" mass="47750">TQIDMLLNPKKKVYKWQPEDISSAITLRSISPKAYRYLREEKHFPLVVQFPMEPGILSDVMTLMKAKGETLDMKDKLTVVSFDETYLSRRICFDKKYEKMVGPYKCVQTVIVRVAIVSDMGPSNVGLWRDLGISMDKTYFEHPVTKQNIYIFADASHLLKLARNHFLDKGFVLPNGKYIERHLLVEGANKMNVKLAAHIFANSVAKSISYLGNKNKIHNHNWKEMVTLVKKKIGLSTLRTRAVQFPMEPGILSGVMTLMKAKGETLDMKDKLTVVSFDETYVSRRICFDKKYEQMVGLVASWKQPVYYSYDTPMTKQILTNIICNLYEIMYNVVAIVSDMGPSNVGLWRDLVEGANRMNVKLAAHIFSNSVAKSISYLGNKNKINNHNWKEASEVIQLFNDWFDLLNTQQKFDKNA</sequence>
<evidence type="ECO:0000313" key="4">
    <source>
        <dbReference type="Proteomes" id="UP000478052"/>
    </source>
</evidence>
<accession>A0A6G0VS50</accession>
<evidence type="ECO:0000259" key="2">
    <source>
        <dbReference type="Pfam" id="PF21788"/>
    </source>
</evidence>
<dbReference type="InterPro" id="IPR048366">
    <property type="entry name" value="TNP-like_GBD"/>
</dbReference>
<evidence type="ECO:0008006" key="5">
    <source>
        <dbReference type="Google" id="ProtNLM"/>
    </source>
</evidence>
<name>A0A6G0VS50_APHCR</name>
<dbReference type="Proteomes" id="UP000478052">
    <property type="component" value="Unassembled WGS sequence"/>
</dbReference>
<dbReference type="Pfam" id="PF21788">
    <property type="entry name" value="TNP-like_GBD"/>
    <property type="match status" value="1"/>
</dbReference>
<feature type="non-terminal residue" evidence="3">
    <location>
        <position position="416"/>
    </location>
</feature>
<keyword evidence="4" id="KW-1185">Reference proteome</keyword>
<dbReference type="OrthoDB" id="6627680at2759"/>
<evidence type="ECO:0000313" key="3">
    <source>
        <dbReference type="EMBL" id="KAF0707287.1"/>
    </source>
</evidence>
<dbReference type="AlphaFoldDB" id="A0A6G0VS50"/>
<proteinExistence type="predicted"/>
<dbReference type="InterPro" id="IPR048365">
    <property type="entry name" value="TNP-like_RNaseH_N"/>
</dbReference>
<dbReference type="EMBL" id="VUJU01012600">
    <property type="protein sequence ID" value="KAF0707287.1"/>
    <property type="molecule type" value="Genomic_DNA"/>
</dbReference>
<dbReference type="Pfam" id="PF21787">
    <property type="entry name" value="TNP-like_RNaseH_N"/>
    <property type="match status" value="1"/>
</dbReference>
<gene>
    <name evidence="3" type="ORF">FWK35_00028172</name>
</gene>